<organism evidence="1 2">
    <name type="scientific">Paractinoplanes bogorensis</name>
    <dbReference type="NCBI Taxonomy" id="1610840"/>
    <lineage>
        <taxon>Bacteria</taxon>
        <taxon>Bacillati</taxon>
        <taxon>Actinomycetota</taxon>
        <taxon>Actinomycetes</taxon>
        <taxon>Micromonosporales</taxon>
        <taxon>Micromonosporaceae</taxon>
        <taxon>Paractinoplanes</taxon>
    </lineage>
</organism>
<name>A0ABS5YHJ0_9ACTN</name>
<evidence type="ECO:0000313" key="2">
    <source>
        <dbReference type="Proteomes" id="UP001519654"/>
    </source>
</evidence>
<reference evidence="1 2" key="1">
    <citation type="submission" date="2021-06" db="EMBL/GenBank/DDBJ databases">
        <title>Actinoplanes lichenicola sp. nov., and Actinoplanes ovalisporus sp. nov., isolated from lichen in Thailand.</title>
        <authorList>
            <person name="Saeng-In P."/>
            <person name="Kanchanasin P."/>
            <person name="Yuki M."/>
            <person name="Kudo T."/>
            <person name="Ohkuma M."/>
            <person name="Phongsopitanun W."/>
            <person name="Tanasupawat S."/>
        </authorList>
    </citation>
    <scope>NUCLEOTIDE SEQUENCE [LARGE SCALE GENOMIC DNA]</scope>
    <source>
        <strain evidence="1 2">NBRC 110975</strain>
    </source>
</reference>
<protein>
    <submittedName>
        <fullName evidence="1">Uncharacterized protein</fullName>
    </submittedName>
</protein>
<dbReference type="RefSeq" id="WP_215784146.1">
    <property type="nucleotide sequence ID" value="NZ_JAHKKG010000001.1"/>
</dbReference>
<keyword evidence="2" id="KW-1185">Reference proteome</keyword>
<comment type="caution">
    <text evidence="1">The sequence shown here is derived from an EMBL/GenBank/DDBJ whole genome shotgun (WGS) entry which is preliminary data.</text>
</comment>
<dbReference type="Proteomes" id="UP001519654">
    <property type="component" value="Unassembled WGS sequence"/>
</dbReference>
<gene>
    <name evidence="1" type="ORF">KOI35_01455</name>
</gene>
<sequence>MATEDNQAAIWRQVIEGENKSWVLFAHHTCVVLPDPPDGDLAAAATAILGEYGPVHAGSASGDFGTIELEKVPGWVVWSHHPDVLTFVAPDEVEAPPSDLVVGLTGRSKRDRDGHELTVIHVEDRRLSAP</sequence>
<accession>A0ABS5YHJ0</accession>
<evidence type="ECO:0000313" key="1">
    <source>
        <dbReference type="EMBL" id="MBU2662164.1"/>
    </source>
</evidence>
<proteinExistence type="predicted"/>
<dbReference type="EMBL" id="JAHKKG010000001">
    <property type="protein sequence ID" value="MBU2662164.1"/>
    <property type="molecule type" value="Genomic_DNA"/>
</dbReference>